<dbReference type="EMBL" id="BAABFA010000008">
    <property type="protein sequence ID" value="GAA4462960.1"/>
    <property type="molecule type" value="Genomic_DNA"/>
</dbReference>
<accession>A0ABP8NAZ4</accession>
<gene>
    <name evidence="2" type="ORF">GCM10023093_10470</name>
</gene>
<feature type="compositionally biased region" description="Basic residues" evidence="1">
    <location>
        <begin position="1"/>
        <end position="15"/>
    </location>
</feature>
<name>A0ABP8NAZ4_9BACT</name>
<dbReference type="RefSeq" id="WP_345079617.1">
    <property type="nucleotide sequence ID" value="NZ_BAABFA010000008.1"/>
</dbReference>
<keyword evidence="3" id="KW-1185">Reference proteome</keyword>
<sequence>MAKATKKVGPKKRKPYEKPLETKGTFMDLIGAVVRDAKSKDKKKP</sequence>
<reference evidence="3" key="1">
    <citation type="journal article" date="2019" name="Int. J. Syst. Evol. Microbiol.">
        <title>The Global Catalogue of Microorganisms (GCM) 10K type strain sequencing project: providing services to taxonomists for standard genome sequencing and annotation.</title>
        <authorList>
            <consortium name="The Broad Institute Genomics Platform"/>
            <consortium name="The Broad Institute Genome Sequencing Center for Infectious Disease"/>
            <person name="Wu L."/>
            <person name="Ma J."/>
        </authorList>
    </citation>
    <scope>NUCLEOTIDE SEQUENCE [LARGE SCALE GENOMIC DNA]</scope>
    <source>
        <strain evidence="3">JCM 32105</strain>
    </source>
</reference>
<dbReference type="Proteomes" id="UP001500067">
    <property type="component" value="Unassembled WGS sequence"/>
</dbReference>
<evidence type="ECO:0000313" key="2">
    <source>
        <dbReference type="EMBL" id="GAA4462960.1"/>
    </source>
</evidence>
<comment type="caution">
    <text evidence="2">The sequence shown here is derived from an EMBL/GenBank/DDBJ whole genome shotgun (WGS) entry which is preliminary data.</text>
</comment>
<evidence type="ECO:0000256" key="1">
    <source>
        <dbReference type="SAM" id="MobiDB-lite"/>
    </source>
</evidence>
<protein>
    <submittedName>
        <fullName evidence="2">Uncharacterized protein</fullName>
    </submittedName>
</protein>
<organism evidence="2 3">
    <name type="scientific">Nemorincola caseinilytica</name>
    <dbReference type="NCBI Taxonomy" id="2054315"/>
    <lineage>
        <taxon>Bacteria</taxon>
        <taxon>Pseudomonadati</taxon>
        <taxon>Bacteroidota</taxon>
        <taxon>Chitinophagia</taxon>
        <taxon>Chitinophagales</taxon>
        <taxon>Chitinophagaceae</taxon>
        <taxon>Nemorincola</taxon>
    </lineage>
</organism>
<feature type="region of interest" description="Disordered" evidence="1">
    <location>
        <begin position="1"/>
        <end position="20"/>
    </location>
</feature>
<proteinExistence type="predicted"/>
<evidence type="ECO:0000313" key="3">
    <source>
        <dbReference type="Proteomes" id="UP001500067"/>
    </source>
</evidence>